<evidence type="ECO:0000256" key="6">
    <source>
        <dbReference type="ARBA" id="ARBA00022840"/>
    </source>
</evidence>
<keyword evidence="3" id="KW-0808">Transferase</keyword>
<dbReference type="Pfam" id="PF07714">
    <property type="entry name" value="PK_Tyr_Ser-Thr"/>
    <property type="match status" value="1"/>
</dbReference>
<keyword evidence="6" id="KW-0067">ATP-binding</keyword>
<sequence length="200" mass="22576">SLVSPWMPLGTACVYLKDKSVHERFRVITEVADGLSYLHRHDVVHGDLKGDNILIGDRGESRLADFGLSKLLTEVNIDTGGSQPTATQTTLGTIRWMARELLNGDARGVNCETDVWAYGMTILELLTCLRPYHDEKTEYVVIVNIMNGKLPMYPGSECGLSEDLWALCLQCWDLNPALRPTMRVMAKRVWELDLRCDIFF</sequence>
<dbReference type="STRING" id="50990.A0A4Y7QLP3"/>
<dbReference type="GO" id="GO:0004674">
    <property type="term" value="F:protein serine/threonine kinase activity"/>
    <property type="evidence" value="ECO:0007669"/>
    <property type="project" value="UniProtKB-KW"/>
</dbReference>
<dbReference type="SUPFAM" id="SSF56112">
    <property type="entry name" value="Protein kinase-like (PK-like)"/>
    <property type="match status" value="1"/>
</dbReference>
<evidence type="ECO:0000313" key="11">
    <source>
        <dbReference type="Proteomes" id="UP000294933"/>
    </source>
</evidence>
<dbReference type="GO" id="GO:0005524">
    <property type="term" value="F:ATP binding"/>
    <property type="evidence" value="ECO:0007669"/>
    <property type="project" value="UniProtKB-KW"/>
</dbReference>
<evidence type="ECO:0000256" key="5">
    <source>
        <dbReference type="ARBA" id="ARBA00022777"/>
    </source>
</evidence>
<evidence type="ECO:0000256" key="7">
    <source>
        <dbReference type="ARBA" id="ARBA00047899"/>
    </source>
</evidence>
<evidence type="ECO:0000259" key="9">
    <source>
        <dbReference type="PROSITE" id="PS50011"/>
    </source>
</evidence>
<dbReference type="EMBL" id="ML170158">
    <property type="protein sequence ID" value="TDL27759.1"/>
    <property type="molecule type" value="Genomic_DNA"/>
</dbReference>
<dbReference type="Proteomes" id="UP000294933">
    <property type="component" value="Unassembled WGS sequence"/>
</dbReference>
<dbReference type="Gene3D" id="1.10.510.10">
    <property type="entry name" value="Transferase(Phosphotransferase) domain 1"/>
    <property type="match status" value="1"/>
</dbReference>
<dbReference type="PROSITE" id="PS50011">
    <property type="entry name" value="PROTEIN_KINASE_DOM"/>
    <property type="match status" value="1"/>
</dbReference>
<comment type="catalytic activity">
    <reaction evidence="7">
        <text>L-threonyl-[protein] + ATP = O-phospho-L-threonyl-[protein] + ADP + H(+)</text>
        <dbReference type="Rhea" id="RHEA:46608"/>
        <dbReference type="Rhea" id="RHEA-COMP:11060"/>
        <dbReference type="Rhea" id="RHEA-COMP:11605"/>
        <dbReference type="ChEBI" id="CHEBI:15378"/>
        <dbReference type="ChEBI" id="CHEBI:30013"/>
        <dbReference type="ChEBI" id="CHEBI:30616"/>
        <dbReference type="ChEBI" id="CHEBI:61977"/>
        <dbReference type="ChEBI" id="CHEBI:456216"/>
        <dbReference type="EC" id="2.7.11.1"/>
    </reaction>
</comment>
<dbReference type="InterPro" id="IPR001245">
    <property type="entry name" value="Ser-Thr/Tyr_kinase_cat_dom"/>
</dbReference>
<dbReference type="VEuPathDB" id="FungiDB:BD410DRAFT_712757"/>
<evidence type="ECO:0000256" key="3">
    <source>
        <dbReference type="ARBA" id="ARBA00022679"/>
    </source>
</evidence>
<dbReference type="InterPro" id="IPR000719">
    <property type="entry name" value="Prot_kinase_dom"/>
</dbReference>
<dbReference type="PROSITE" id="PS00108">
    <property type="entry name" value="PROTEIN_KINASE_ST"/>
    <property type="match status" value="1"/>
</dbReference>
<dbReference type="AlphaFoldDB" id="A0A4Y7QLP3"/>
<dbReference type="InterPro" id="IPR053235">
    <property type="entry name" value="Ser_Thr_kinase"/>
</dbReference>
<feature type="domain" description="Protein kinase" evidence="9">
    <location>
        <begin position="1"/>
        <end position="200"/>
    </location>
</feature>
<gene>
    <name evidence="10" type="ORF">BD410DRAFT_712757</name>
</gene>
<reference evidence="10 11" key="1">
    <citation type="submission" date="2018-06" db="EMBL/GenBank/DDBJ databases">
        <title>A transcriptomic atlas of mushroom development highlights an independent origin of complex multicellularity.</title>
        <authorList>
            <consortium name="DOE Joint Genome Institute"/>
            <person name="Krizsan K."/>
            <person name="Almasi E."/>
            <person name="Merenyi Z."/>
            <person name="Sahu N."/>
            <person name="Viragh M."/>
            <person name="Koszo T."/>
            <person name="Mondo S."/>
            <person name="Kiss B."/>
            <person name="Balint B."/>
            <person name="Kues U."/>
            <person name="Barry K."/>
            <person name="Hegedus J.C."/>
            <person name="Henrissat B."/>
            <person name="Johnson J."/>
            <person name="Lipzen A."/>
            <person name="Ohm R."/>
            <person name="Nagy I."/>
            <person name="Pangilinan J."/>
            <person name="Yan J."/>
            <person name="Xiong Y."/>
            <person name="Grigoriev I.V."/>
            <person name="Hibbett D.S."/>
            <person name="Nagy L.G."/>
        </authorList>
    </citation>
    <scope>NUCLEOTIDE SEQUENCE [LARGE SCALE GENOMIC DNA]</scope>
    <source>
        <strain evidence="10 11">SZMC22713</strain>
    </source>
</reference>
<dbReference type="InterPro" id="IPR011009">
    <property type="entry name" value="Kinase-like_dom_sf"/>
</dbReference>
<dbReference type="InterPro" id="IPR008271">
    <property type="entry name" value="Ser/Thr_kinase_AS"/>
</dbReference>
<keyword evidence="5 10" id="KW-0418">Kinase</keyword>
<dbReference type="EC" id="2.7.11.1" evidence="1"/>
<dbReference type="OrthoDB" id="346907at2759"/>
<keyword evidence="2" id="KW-0723">Serine/threonine-protein kinase</keyword>
<comment type="catalytic activity">
    <reaction evidence="8">
        <text>L-seryl-[protein] + ATP = O-phospho-L-seryl-[protein] + ADP + H(+)</text>
        <dbReference type="Rhea" id="RHEA:17989"/>
        <dbReference type="Rhea" id="RHEA-COMP:9863"/>
        <dbReference type="Rhea" id="RHEA-COMP:11604"/>
        <dbReference type="ChEBI" id="CHEBI:15378"/>
        <dbReference type="ChEBI" id="CHEBI:29999"/>
        <dbReference type="ChEBI" id="CHEBI:30616"/>
        <dbReference type="ChEBI" id="CHEBI:83421"/>
        <dbReference type="ChEBI" id="CHEBI:456216"/>
        <dbReference type="EC" id="2.7.11.1"/>
    </reaction>
</comment>
<accession>A0A4Y7QLP3</accession>
<keyword evidence="4" id="KW-0547">Nucleotide-binding</keyword>
<name>A0A4Y7QLP3_9AGAM</name>
<dbReference type="GO" id="GO:0005737">
    <property type="term" value="C:cytoplasm"/>
    <property type="evidence" value="ECO:0007669"/>
    <property type="project" value="TreeGrafter"/>
</dbReference>
<evidence type="ECO:0000256" key="8">
    <source>
        <dbReference type="ARBA" id="ARBA00048679"/>
    </source>
</evidence>
<dbReference type="PANTHER" id="PTHR24361">
    <property type="entry name" value="MITOGEN-ACTIVATED KINASE KINASE KINASE"/>
    <property type="match status" value="1"/>
</dbReference>
<proteinExistence type="predicted"/>
<evidence type="ECO:0000256" key="2">
    <source>
        <dbReference type="ARBA" id="ARBA00022527"/>
    </source>
</evidence>
<keyword evidence="11" id="KW-1185">Reference proteome</keyword>
<organism evidence="10 11">
    <name type="scientific">Rickenella mellea</name>
    <dbReference type="NCBI Taxonomy" id="50990"/>
    <lineage>
        <taxon>Eukaryota</taxon>
        <taxon>Fungi</taxon>
        <taxon>Dikarya</taxon>
        <taxon>Basidiomycota</taxon>
        <taxon>Agaricomycotina</taxon>
        <taxon>Agaricomycetes</taxon>
        <taxon>Hymenochaetales</taxon>
        <taxon>Rickenellaceae</taxon>
        <taxon>Rickenella</taxon>
    </lineage>
</organism>
<dbReference type="PANTHER" id="PTHR24361:SF433">
    <property type="entry name" value="PROTEIN KINASE DOMAIN-CONTAINING PROTEIN"/>
    <property type="match status" value="1"/>
</dbReference>
<evidence type="ECO:0000256" key="1">
    <source>
        <dbReference type="ARBA" id="ARBA00012513"/>
    </source>
</evidence>
<evidence type="ECO:0000256" key="4">
    <source>
        <dbReference type="ARBA" id="ARBA00022741"/>
    </source>
</evidence>
<feature type="non-terminal residue" evidence="10">
    <location>
        <position position="1"/>
    </location>
</feature>
<protein>
    <recommendedName>
        <fullName evidence="1">non-specific serine/threonine protein kinase</fullName>
        <ecNumber evidence="1">2.7.11.1</ecNumber>
    </recommendedName>
</protein>
<evidence type="ECO:0000313" key="10">
    <source>
        <dbReference type="EMBL" id="TDL27759.1"/>
    </source>
</evidence>
<dbReference type="SMART" id="SM00220">
    <property type="entry name" value="S_TKc"/>
    <property type="match status" value="1"/>
</dbReference>